<dbReference type="PROSITE" id="PS01331">
    <property type="entry name" value="THYMIDYLATE_KINASE"/>
    <property type="match status" value="1"/>
</dbReference>
<proteinExistence type="inferred from homology"/>
<evidence type="ECO:0000256" key="6">
    <source>
        <dbReference type="ARBA" id="ARBA00022727"/>
    </source>
</evidence>
<dbReference type="InterPro" id="IPR039430">
    <property type="entry name" value="Thymidylate_kin-like_dom"/>
</dbReference>
<evidence type="ECO:0000256" key="2">
    <source>
        <dbReference type="ARBA" id="ARBA00009776"/>
    </source>
</evidence>
<evidence type="ECO:0000256" key="3">
    <source>
        <dbReference type="ARBA" id="ARBA00012980"/>
    </source>
</evidence>
<dbReference type="GO" id="GO:0004550">
    <property type="term" value="F:nucleoside diphosphate kinase activity"/>
    <property type="evidence" value="ECO:0007669"/>
    <property type="project" value="TreeGrafter"/>
</dbReference>
<evidence type="ECO:0000256" key="7">
    <source>
        <dbReference type="ARBA" id="ARBA00022741"/>
    </source>
</evidence>
<dbReference type="EC" id="2.7.4.9" evidence="3"/>
<dbReference type="RefSeq" id="XP_067487361.1">
    <property type="nucleotide sequence ID" value="XM_067639587.1"/>
</dbReference>
<evidence type="ECO:0000256" key="4">
    <source>
        <dbReference type="ARBA" id="ARBA00017144"/>
    </source>
</evidence>
<dbReference type="InterPro" id="IPR018094">
    <property type="entry name" value="Thymidylate_kinase"/>
</dbReference>
<organism evidence="11 12">
    <name type="scientific">Arthrobotrys flagrans</name>
    <name type="common">Nematode-trapping fungus</name>
    <name type="synonym">Trichothecium flagrans</name>
    <dbReference type="NCBI Taxonomy" id="97331"/>
    <lineage>
        <taxon>Eukaryota</taxon>
        <taxon>Fungi</taxon>
        <taxon>Dikarya</taxon>
        <taxon>Ascomycota</taxon>
        <taxon>Pezizomycotina</taxon>
        <taxon>Orbiliomycetes</taxon>
        <taxon>Orbiliales</taxon>
        <taxon>Orbiliaceae</taxon>
        <taxon>Arthrobotrys</taxon>
    </lineage>
</organism>
<keyword evidence="9" id="KW-0067">ATP-binding</keyword>
<dbReference type="FunFam" id="3.40.50.300:FF:000679">
    <property type="entry name" value="Thymidylate kinase"/>
    <property type="match status" value="1"/>
</dbReference>
<keyword evidence="5" id="KW-0808">Transferase</keyword>
<dbReference type="GO" id="GO:0005634">
    <property type="term" value="C:nucleus"/>
    <property type="evidence" value="ECO:0007669"/>
    <property type="project" value="TreeGrafter"/>
</dbReference>
<dbReference type="Proteomes" id="UP000283090">
    <property type="component" value="Unassembled WGS sequence"/>
</dbReference>
<accession>A0A436ZSA4</accession>
<evidence type="ECO:0000256" key="8">
    <source>
        <dbReference type="ARBA" id="ARBA00022777"/>
    </source>
</evidence>
<evidence type="ECO:0000256" key="1">
    <source>
        <dbReference type="ARBA" id="ARBA00004992"/>
    </source>
</evidence>
<dbReference type="PANTHER" id="PTHR10344">
    <property type="entry name" value="THYMIDYLATE KINASE"/>
    <property type="match status" value="1"/>
</dbReference>
<gene>
    <name evidence="11" type="ORF">DFL_009664</name>
</gene>
<evidence type="ECO:0000256" key="5">
    <source>
        <dbReference type="ARBA" id="ARBA00022679"/>
    </source>
</evidence>
<sequence>MTTPRGALIAIEGLDRAGKSTQCDLLLKRLLSEGIPAKLQKFPDRTTPIGAMIDSYLTSTSDLDDRAIHLLFSANRWEARDSLLSTLRSGTTLLLDRYVYSGIVFSAAKPPVPIQNPNPLSISWCKSPDIGLPRPDIIIFLNIGREDAERRAGFGDERYEKRELQEKVRGLFEELRGEGSNDREDWWVVDAGGTVEEVAEEVWKGVSEGLRRVKEGNGELWMVGRYTPVAFLPSPPVTHDP</sequence>
<dbReference type="OrthoDB" id="425602at2759"/>
<dbReference type="InterPro" id="IPR027417">
    <property type="entry name" value="P-loop_NTPase"/>
</dbReference>
<comment type="similarity">
    <text evidence="2">Belongs to the thymidylate kinase family.</text>
</comment>
<feature type="domain" description="Thymidylate kinase-like" evidence="10">
    <location>
        <begin position="11"/>
        <end position="202"/>
    </location>
</feature>
<comment type="pathway">
    <text evidence="1">Pyrimidine metabolism; dTTP biosynthesis.</text>
</comment>
<dbReference type="NCBIfam" id="TIGR00041">
    <property type="entry name" value="DTMP_kinase"/>
    <property type="match status" value="1"/>
</dbReference>
<dbReference type="VEuPathDB" id="FungiDB:DFL_009664"/>
<evidence type="ECO:0000313" key="11">
    <source>
        <dbReference type="EMBL" id="RVD81817.1"/>
    </source>
</evidence>
<reference evidence="11 12" key="1">
    <citation type="submission" date="2019-01" db="EMBL/GenBank/DDBJ databases">
        <title>Intercellular communication is required for trap formation in the nematode-trapping fungus Duddingtonia flagrans.</title>
        <authorList>
            <person name="Youssar L."/>
            <person name="Wernet V."/>
            <person name="Hensel N."/>
            <person name="Hildebrandt H.-G."/>
            <person name="Fischer R."/>
        </authorList>
    </citation>
    <scope>NUCLEOTIDE SEQUENCE [LARGE SCALE GENOMIC DNA]</scope>
    <source>
        <strain evidence="11 12">CBS H-5679</strain>
    </source>
</reference>
<keyword evidence="8" id="KW-0418">Kinase</keyword>
<comment type="caution">
    <text evidence="11">The sequence shown here is derived from an EMBL/GenBank/DDBJ whole genome shotgun (WGS) entry which is preliminary data.</text>
</comment>
<name>A0A436ZSA4_ARTFL</name>
<protein>
    <recommendedName>
        <fullName evidence="4">Thymidylate kinase</fullName>
        <ecNumber evidence="3">2.7.4.9</ecNumber>
    </recommendedName>
</protein>
<keyword evidence="6" id="KW-0545">Nucleotide biosynthesis</keyword>
<dbReference type="AlphaFoldDB" id="A0A436ZSA4"/>
<dbReference type="GeneID" id="93591975"/>
<dbReference type="STRING" id="97331.A0A436ZSA4"/>
<dbReference type="HAMAP" id="MF_00165">
    <property type="entry name" value="Thymidylate_kinase"/>
    <property type="match status" value="1"/>
</dbReference>
<evidence type="ECO:0000313" key="12">
    <source>
        <dbReference type="Proteomes" id="UP000283090"/>
    </source>
</evidence>
<dbReference type="SUPFAM" id="SSF52540">
    <property type="entry name" value="P-loop containing nucleoside triphosphate hydrolases"/>
    <property type="match status" value="1"/>
</dbReference>
<dbReference type="PANTHER" id="PTHR10344:SF1">
    <property type="entry name" value="THYMIDYLATE KINASE"/>
    <property type="match status" value="1"/>
</dbReference>
<dbReference type="GO" id="GO:0005829">
    <property type="term" value="C:cytosol"/>
    <property type="evidence" value="ECO:0007669"/>
    <property type="project" value="TreeGrafter"/>
</dbReference>
<evidence type="ECO:0000256" key="9">
    <source>
        <dbReference type="ARBA" id="ARBA00022840"/>
    </source>
</evidence>
<dbReference type="Gene3D" id="3.40.50.300">
    <property type="entry name" value="P-loop containing nucleotide triphosphate hydrolases"/>
    <property type="match status" value="1"/>
</dbReference>
<dbReference type="Pfam" id="PF02223">
    <property type="entry name" value="Thymidylate_kin"/>
    <property type="match status" value="1"/>
</dbReference>
<dbReference type="InterPro" id="IPR018095">
    <property type="entry name" value="Thymidylate_kin_CS"/>
</dbReference>
<dbReference type="EMBL" id="SAEB01000012">
    <property type="protein sequence ID" value="RVD81817.1"/>
    <property type="molecule type" value="Genomic_DNA"/>
</dbReference>
<dbReference type="GO" id="GO:0006227">
    <property type="term" value="P:dUDP biosynthetic process"/>
    <property type="evidence" value="ECO:0007669"/>
    <property type="project" value="TreeGrafter"/>
</dbReference>
<keyword evidence="12" id="KW-1185">Reference proteome</keyword>
<keyword evidence="7" id="KW-0547">Nucleotide-binding</keyword>
<dbReference type="CDD" id="cd01672">
    <property type="entry name" value="TMPK"/>
    <property type="match status" value="1"/>
</dbReference>
<dbReference type="GO" id="GO:0005524">
    <property type="term" value="F:ATP binding"/>
    <property type="evidence" value="ECO:0007669"/>
    <property type="project" value="UniProtKB-KW"/>
</dbReference>
<dbReference type="GO" id="GO:0006235">
    <property type="term" value="P:dTTP biosynthetic process"/>
    <property type="evidence" value="ECO:0007669"/>
    <property type="project" value="TreeGrafter"/>
</dbReference>
<dbReference type="GO" id="GO:0006233">
    <property type="term" value="P:dTDP biosynthetic process"/>
    <property type="evidence" value="ECO:0007669"/>
    <property type="project" value="InterPro"/>
</dbReference>
<dbReference type="GO" id="GO:0004798">
    <property type="term" value="F:dTMP kinase activity"/>
    <property type="evidence" value="ECO:0007669"/>
    <property type="project" value="UniProtKB-EC"/>
</dbReference>
<evidence type="ECO:0000259" key="10">
    <source>
        <dbReference type="Pfam" id="PF02223"/>
    </source>
</evidence>